<keyword evidence="2" id="KW-1185">Reference proteome</keyword>
<accession>A0ACC0U0V9</accession>
<reference evidence="1" key="1">
    <citation type="submission" date="2021-03" db="EMBL/GenBank/DDBJ databases">
        <title>Evolutionary priming and transition to the ectomycorrhizal habit in an iconic lineage of mushroom-forming fungi: is preadaptation a requirement?</title>
        <authorList>
            <consortium name="DOE Joint Genome Institute"/>
            <person name="Looney B.P."/>
            <person name="Miyauchi S."/>
            <person name="Morin E."/>
            <person name="Drula E."/>
            <person name="Courty P.E."/>
            <person name="Chicoki N."/>
            <person name="Fauchery L."/>
            <person name="Kohler A."/>
            <person name="Kuo A."/>
            <person name="LaButti K."/>
            <person name="Pangilinan J."/>
            <person name="Lipzen A."/>
            <person name="Riley R."/>
            <person name="Andreopoulos W."/>
            <person name="He G."/>
            <person name="Johnson J."/>
            <person name="Barry K.W."/>
            <person name="Grigoriev I.V."/>
            <person name="Nagy L."/>
            <person name="Hibbett D."/>
            <person name="Henrissat B."/>
            <person name="Matheny P.B."/>
            <person name="Labbe J."/>
            <person name="Martin A.F."/>
        </authorList>
    </citation>
    <scope>NUCLEOTIDE SEQUENCE</scope>
    <source>
        <strain evidence="1">BPL698</strain>
    </source>
</reference>
<sequence>MGELGLESFDYSTFDPTLPASWEALGQAWAVTNGRPPSQEELMMYVMEVTVKHGKPGALRWMGEARGASPRGGRGRGAFGTRGGRGGFGYGNSGGEGQARWDYGGDAYANSTDAIVLGEHTNASNGIDWVQDEQAQGSLGEEGEGQGENQGAAGGRMQKVGDNWVFTRNDGSAET</sequence>
<dbReference type="EMBL" id="JAGFNK010000273">
    <property type="protein sequence ID" value="KAI9454429.1"/>
    <property type="molecule type" value="Genomic_DNA"/>
</dbReference>
<proteinExistence type="predicted"/>
<name>A0ACC0U0V9_9AGAM</name>
<evidence type="ECO:0000313" key="2">
    <source>
        <dbReference type="Proteomes" id="UP001207468"/>
    </source>
</evidence>
<protein>
    <submittedName>
        <fullName evidence="1">Uncharacterized protein</fullName>
    </submittedName>
</protein>
<gene>
    <name evidence="1" type="ORF">F5148DRAFT_1151705</name>
</gene>
<dbReference type="Proteomes" id="UP001207468">
    <property type="component" value="Unassembled WGS sequence"/>
</dbReference>
<comment type="caution">
    <text evidence="1">The sequence shown here is derived from an EMBL/GenBank/DDBJ whole genome shotgun (WGS) entry which is preliminary data.</text>
</comment>
<organism evidence="1 2">
    <name type="scientific">Russula earlei</name>
    <dbReference type="NCBI Taxonomy" id="71964"/>
    <lineage>
        <taxon>Eukaryota</taxon>
        <taxon>Fungi</taxon>
        <taxon>Dikarya</taxon>
        <taxon>Basidiomycota</taxon>
        <taxon>Agaricomycotina</taxon>
        <taxon>Agaricomycetes</taxon>
        <taxon>Russulales</taxon>
        <taxon>Russulaceae</taxon>
        <taxon>Russula</taxon>
    </lineage>
</organism>
<evidence type="ECO:0000313" key="1">
    <source>
        <dbReference type="EMBL" id="KAI9454429.1"/>
    </source>
</evidence>